<dbReference type="GO" id="GO:0016020">
    <property type="term" value="C:membrane"/>
    <property type="evidence" value="ECO:0007669"/>
    <property type="project" value="UniProtKB-SubCell"/>
</dbReference>
<feature type="transmembrane region" description="Helical" evidence="5">
    <location>
        <begin position="61"/>
        <end position="79"/>
    </location>
</feature>
<proteinExistence type="predicted"/>
<feature type="transmembrane region" description="Helical" evidence="5">
    <location>
        <begin position="6"/>
        <end position="23"/>
    </location>
</feature>
<dbReference type="EMBL" id="CAFBPU010000003">
    <property type="protein sequence ID" value="CAB5020554.1"/>
    <property type="molecule type" value="Genomic_DNA"/>
</dbReference>
<evidence type="ECO:0000313" key="6">
    <source>
        <dbReference type="EMBL" id="CAB4956524.1"/>
    </source>
</evidence>
<evidence type="ECO:0000256" key="1">
    <source>
        <dbReference type="ARBA" id="ARBA00004141"/>
    </source>
</evidence>
<feature type="transmembrane region" description="Helical" evidence="5">
    <location>
        <begin position="30"/>
        <end position="49"/>
    </location>
</feature>
<evidence type="ECO:0000256" key="4">
    <source>
        <dbReference type="ARBA" id="ARBA00023136"/>
    </source>
</evidence>
<evidence type="ECO:0000313" key="7">
    <source>
        <dbReference type="EMBL" id="CAB5020554.1"/>
    </source>
</evidence>
<dbReference type="PANTHER" id="PTHR30249:SF0">
    <property type="entry name" value="PLASTIDAL GLYCOLATE_GLYCERATE TRANSLOCATOR 1, CHLOROPLASTIC"/>
    <property type="match status" value="1"/>
</dbReference>
<gene>
    <name evidence="6" type="ORF">UFOPK3752_02000</name>
    <name evidence="7" type="ORF">UFOPK4150_00221</name>
</gene>
<feature type="transmembrane region" description="Helical" evidence="5">
    <location>
        <begin position="146"/>
        <end position="167"/>
    </location>
</feature>
<evidence type="ECO:0000256" key="3">
    <source>
        <dbReference type="ARBA" id="ARBA00022989"/>
    </source>
</evidence>
<reference evidence="6" key="1">
    <citation type="submission" date="2020-05" db="EMBL/GenBank/DDBJ databases">
        <authorList>
            <person name="Chiriac C."/>
            <person name="Salcher M."/>
            <person name="Ghai R."/>
            <person name="Kavagutti S V."/>
        </authorList>
    </citation>
    <scope>NUCLEOTIDE SEQUENCE</scope>
</reference>
<feature type="transmembrane region" description="Helical" evidence="5">
    <location>
        <begin position="91"/>
        <end position="113"/>
    </location>
</feature>
<keyword evidence="2 5" id="KW-0812">Transmembrane</keyword>
<organism evidence="6">
    <name type="scientific">freshwater metagenome</name>
    <dbReference type="NCBI Taxonomy" id="449393"/>
    <lineage>
        <taxon>unclassified sequences</taxon>
        <taxon>metagenomes</taxon>
        <taxon>ecological metagenomes</taxon>
    </lineage>
</organism>
<evidence type="ECO:0000256" key="5">
    <source>
        <dbReference type="SAM" id="Phobius"/>
    </source>
</evidence>
<dbReference type="PANTHER" id="PTHR30249">
    <property type="entry name" value="PUTATIVE SEROTONIN TRANSPORTER"/>
    <property type="match status" value="1"/>
</dbReference>
<comment type="subcellular location">
    <subcellularLocation>
        <location evidence="1">Membrane</location>
        <topology evidence="1">Multi-pass membrane protein</topology>
    </subcellularLocation>
</comment>
<evidence type="ECO:0000256" key="2">
    <source>
        <dbReference type="ARBA" id="ARBA00022692"/>
    </source>
</evidence>
<keyword evidence="3 5" id="KW-1133">Transmembrane helix</keyword>
<dbReference type="AlphaFoldDB" id="A0A6J7KS07"/>
<dbReference type="EMBL" id="CAFBND010000116">
    <property type="protein sequence ID" value="CAB4956524.1"/>
    <property type="molecule type" value="Genomic_DNA"/>
</dbReference>
<protein>
    <submittedName>
        <fullName evidence="6">Unannotated protein</fullName>
    </submittedName>
</protein>
<dbReference type="Pfam" id="PF04172">
    <property type="entry name" value="LrgB"/>
    <property type="match status" value="1"/>
</dbReference>
<name>A0A6J7KS07_9ZZZZ</name>
<dbReference type="InterPro" id="IPR007300">
    <property type="entry name" value="CidB/LrgB"/>
</dbReference>
<sequence>MTLLTVYCIAITIGAYAVSRAIGRRYPSPLTVPVFLSTPLVMLVLWGTHIDLSGYSQAKSIMTYLLGPATVALAVPLYRHRHVLIKDALPFCVGLVSGTFSTMIAAIGCAKLLGLSPELQAALSIKSVTAPIAIALAPKIDADPTLTAGFVIITGLVGSMFGPWLLTRMRITRAEARGEALGTISHGQGTAEALHEGDLTGAASSIAMGSAAVLTSLIAIPLVRLVV</sequence>
<keyword evidence="4 5" id="KW-0472">Membrane</keyword>
<accession>A0A6J7KS07</accession>